<dbReference type="SUPFAM" id="SSF52113">
    <property type="entry name" value="BRCT domain"/>
    <property type="match status" value="1"/>
</dbReference>
<dbReference type="NCBIfam" id="TIGR02250">
    <property type="entry name" value="FCP1_euk"/>
    <property type="match status" value="1"/>
</dbReference>
<evidence type="ECO:0000256" key="1">
    <source>
        <dbReference type="ARBA" id="ARBA00004123"/>
    </source>
</evidence>
<name>A0ABQ7I1R7_9MICR</name>
<evidence type="ECO:0000256" key="5">
    <source>
        <dbReference type="ARBA" id="ARBA00048336"/>
    </source>
</evidence>
<organism evidence="9 10">
    <name type="scientific">Astathelohania contejeani</name>
    <dbReference type="NCBI Taxonomy" id="164912"/>
    <lineage>
        <taxon>Eukaryota</taxon>
        <taxon>Fungi</taxon>
        <taxon>Fungi incertae sedis</taxon>
        <taxon>Microsporidia</taxon>
        <taxon>Astathelohaniidae</taxon>
        <taxon>Astathelohania</taxon>
    </lineage>
</organism>
<evidence type="ECO:0000313" key="9">
    <source>
        <dbReference type="EMBL" id="KAF7684319.1"/>
    </source>
</evidence>
<comment type="caution">
    <text evidence="9">The sequence shown here is derived from an EMBL/GenBank/DDBJ whole genome shotgun (WGS) entry which is preliminary data.</text>
</comment>
<dbReference type="InterPro" id="IPR023214">
    <property type="entry name" value="HAD_sf"/>
</dbReference>
<comment type="catalytic activity">
    <reaction evidence="5 6">
        <text>O-phospho-L-threonyl-[protein] + H2O = L-threonyl-[protein] + phosphate</text>
        <dbReference type="Rhea" id="RHEA:47004"/>
        <dbReference type="Rhea" id="RHEA-COMP:11060"/>
        <dbReference type="Rhea" id="RHEA-COMP:11605"/>
        <dbReference type="ChEBI" id="CHEBI:15377"/>
        <dbReference type="ChEBI" id="CHEBI:30013"/>
        <dbReference type="ChEBI" id="CHEBI:43474"/>
        <dbReference type="ChEBI" id="CHEBI:61977"/>
        <dbReference type="EC" id="3.1.3.16"/>
    </reaction>
</comment>
<evidence type="ECO:0000259" key="7">
    <source>
        <dbReference type="PROSITE" id="PS50172"/>
    </source>
</evidence>
<comment type="catalytic activity">
    <reaction evidence="4 6">
        <text>O-phospho-L-seryl-[protein] + H2O = L-seryl-[protein] + phosphate</text>
        <dbReference type="Rhea" id="RHEA:20629"/>
        <dbReference type="Rhea" id="RHEA-COMP:9863"/>
        <dbReference type="Rhea" id="RHEA-COMP:11604"/>
        <dbReference type="ChEBI" id="CHEBI:15377"/>
        <dbReference type="ChEBI" id="CHEBI:29999"/>
        <dbReference type="ChEBI" id="CHEBI:43474"/>
        <dbReference type="ChEBI" id="CHEBI:83421"/>
        <dbReference type="EC" id="3.1.3.16"/>
    </reaction>
</comment>
<dbReference type="InterPro" id="IPR036420">
    <property type="entry name" value="BRCT_dom_sf"/>
</dbReference>
<keyword evidence="3 6" id="KW-0539">Nucleus</keyword>
<keyword evidence="10" id="KW-1185">Reference proteome</keyword>
<dbReference type="PROSITE" id="PS50969">
    <property type="entry name" value="FCP1"/>
    <property type="match status" value="1"/>
</dbReference>
<dbReference type="SMART" id="SM00577">
    <property type="entry name" value="CPDc"/>
    <property type="match status" value="1"/>
</dbReference>
<dbReference type="InterPro" id="IPR004274">
    <property type="entry name" value="FCP1_dom"/>
</dbReference>
<dbReference type="PANTHER" id="PTHR23081">
    <property type="entry name" value="RNA POLYMERASE II CTD PHOSPHATASE"/>
    <property type="match status" value="1"/>
</dbReference>
<protein>
    <recommendedName>
        <fullName evidence="6">RNA polymerase II subunit A C-terminal domain phosphatase</fullName>
        <ecNumber evidence="6">3.1.3.16</ecNumber>
    </recommendedName>
</protein>
<dbReference type="InterPro" id="IPR001357">
    <property type="entry name" value="BRCT_dom"/>
</dbReference>
<sequence>MHQCKHPIRLGTLCGVCGKDMSDTSDSLYCPLYTTDAILATKEEASKIINQEVDDNKLILILDLDQTLIHASMNPHIEDLISKHSSSSIDPLQSEIDSIHSFVIDNINYYIKLRPHLSDFLKKLQPFYQFFVYTMGNRIYANKVISIIDPTGEYFGDRIVTRDENLGMLSKSIERIVPNYTERVVILDDRADVWKFSKSLVLIKPYYFFVEGDINNPDLMHKNTKHEIIDKQILDPPINKKKLIYANFYDTELAILMNYFETLHTKYFNTNNKSVKHILKETKKAVFKGLKFYISDFNRGYINRKYIKGLIILHGGKIKRRINKQISFIISEKENPEIIEKGRKYKRNIIHYKWVLESVFAMRQVEPMNFLISETIYDDYTDFIDDLENEFFNDPLNGP</sequence>
<gene>
    <name evidence="9" type="primary">FCP1</name>
    <name evidence="9" type="ORF">TCON_0472</name>
</gene>
<evidence type="ECO:0000256" key="4">
    <source>
        <dbReference type="ARBA" id="ARBA00047761"/>
    </source>
</evidence>
<accession>A0ABQ7I1R7</accession>
<reference evidence="9 10" key="1">
    <citation type="submission" date="2019-01" db="EMBL/GenBank/DDBJ databases">
        <title>Genomes sequencing and comparative genomics of infectious freshwater microsporidia, Cucumispora dikerogammari and Thelohania contejeani.</title>
        <authorList>
            <person name="Cormier A."/>
            <person name="Giraud I."/>
            <person name="Wattier R."/>
            <person name="Teixeira M."/>
            <person name="Grandjean F."/>
            <person name="Rigaud T."/>
            <person name="Cordaux R."/>
        </authorList>
    </citation>
    <scope>NUCLEOTIDE SEQUENCE [LARGE SCALE GENOMIC DNA]</scope>
    <source>
        <strain evidence="9">T1</strain>
        <tissue evidence="9">Spores</tissue>
    </source>
</reference>
<feature type="domain" description="FCP1 homology" evidence="8">
    <location>
        <begin position="53"/>
        <end position="226"/>
    </location>
</feature>
<dbReference type="SUPFAM" id="SSF56784">
    <property type="entry name" value="HAD-like"/>
    <property type="match status" value="1"/>
</dbReference>
<dbReference type="Pfam" id="PF03031">
    <property type="entry name" value="NIF"/>
    <property type="match status" value="1"/>
</dbReference>
<dbReference type="CDD" id="cd07521">
    <property type="entry name" value="HAD_FCP1-like"/>
    <property type="match status" value="1"/>
</dbReference>
<dbReference type="InterPro" id="IPR011947">
    <property type="entry name" value="FCP1_euk"/>
</dbReference>
<dbReference type="Gene3D" id="3.40.50.10190">
    <property type="entry name" value="BRCT domain"/>
    <property type="match status" value="1"/>
</dbReference>
<evidence type="ECO:0000259" key="8">
    <source>
        <dbReference type="PROSITE" id="PS50969"/>
    </source>
</evidence>
<feature type="domain" description="BRCT" evidence="7">
    <location>
        <begin position="282"/>
        <end position="372"/>
    </location>
</feature>
<dbReference type="Gene3D" id="1.10.287.10">
    <property type="entry name" value="S15/NS1, RNA-binding"/>
    <property type="match status" value="1"/>
</dbReference>
<dbReference type="InterPro" id="IPR039189">
    <property type="entry name" value="Fcp1"/>
</dbReference>
<dbReference type="PANTHER" id="PTHR23081:SF36">
    <property type="entry name" value="RNA POLYMERASE II SUBUNIT A C-TERMINAL DOMAIN PHOSPHATASE"/>
    <property type="match status" value="1"/>
</dbReference>
<dbReference type="Gene3D" id="3.40.50.1000">
    <property type="entry name" value="HAD superfamily/HAD-like"/>
    <property type="match status" value="1"/>
</dbReference>
<dbReference type="SMART" id="SM00292">
    <property type="entry name" value="BRCT"/>
    <property type="match status" value="1"/>
</dbReference>
<dbReference type="PROSITE" id="PS50172">
    <property type="entry name" value="BRCT"/>
    <property type="match status" value="1"/>
</dbReference>
<evidence type="ECO:0000256" key="2">
    <source>
        <dbReference type="ARBA" id="ARBA00022801"/>
    </source>
</evidence>
<dbReference type="Pfam" id="PF16589">
    <property type="entry name" value="BRCT_2"/>
    <property type="match status" value="1"/>
</dbReference>
<keyword evidence="2 6" id="KW-0378">Hydrolase</keyword>
<evidence type="ECO:0000313" key="10">
    <source>
        <dbReference type="Proteomes" id="UP001516464"/>
    </source>
</evidence>
<dbReference type="EC" id="3.1.3.16" evidence="6"/>
<comment type="subcellular location">
    <subcellularLocation>
        <location evidence="1 6">Nucleus</location>
    </subcellularLocation>
</comment>
<evidence type="ECO:0000256" key="6">
    <source>
        <dbReference type="RuleBase" id="RU366066"/>
    </source>
</evidence>
<evidence type="ECO:0000256" key="3">
    <source>
        <dbReference type="ARBA" id="ARBA00023242"/>
    </source>
</evidence>
<dbReference type="InterPro" id="IPR036412">
    <property type="entry name" value="HAD-like_sf"/>
</dbReference>
<proteinExistence type="predicted"/>
<dbReference type="Proteomes" id="UP001516464">
    <property type="component" value="Unassembled WGS sequence"/>
</dbReference>
<comment type="function">
    <text evidence="6">This promotes the activity of RNA polymerase II.</text>
</comment>
<dbReference type="EMBL" id="SBIQ01000018">
    <property type="protein sequence ID" value="KAF7684319.1"/>
    <property type="molecule type" value="Genomic_DNA"/>
</dbReference>